<dbReference type="PANTHER" id="PTHR24421:SF55">
    <property type="entry name" value="SENSOR HISTIDINE KINASE YDFH"/>
    <property type="match status" value="1"/>
</dbReference>
<dbReference type="Gene3D" id="3.30.565.10">
    <property type="entry name" value="Histidine kinase-like ATPase, C-terminal domain"/>
    <property type="match status" value="1"/>
</dbReference>
<evidence type="ECO:0000256" key="6">
    <source>
        <dbReference type="SAM" id="Phobius"/>
    </source>
</evidence>
<dbReference type="Gene3D" id="1.25.40.10">
    <property type="entry name" value="Tetratricopeptide repeat domain"/>
    <property type="match status" value="2"/>
</dbReference>
<keyword evidence="6" id="KW-0812">Transmembrane</keyword>
<feature type="domain" description="Histidine kinase" evidence="7">
    <location>
        <begin position="545"/>
        <end position="734"/>
    </location>
</feature>
<keyword evidence="4" id="KW-0802">TPR repeat</keyword>
<dbReference type="SMART" id="SM00028">
    <property type="entry name" value="TPR"/>
    <property type="match status" value="3"/>
</dbReference>
<evidence type="ECO:0000256" key="1">
    <source>
        <dbReference type="ARBA" id="ARBA00022679"/>
    </source>
</evidence>
<comment type="caution">
    <text evidence="8">The sequence shown here is derived from an EMBL/GenBank/DDBJ whole genome shotgun (WGS) entry which is preliminary data.</text>
</comment>
<dbReference type="Pfam" id="PF13374">
    <property type="entry name" value="TPR_10"/>
    <property type="match status" value="2"/>
</dbReference>
<dbReference type="PROSITE" id="PS50005">
    <property type="entry name" value="TPR"/>
    <property type="match status" value="2"/>
</dbReference>
<gene>
    <name evidence="8" type="ORF">FHS57_001009</name>
</gene>
<dbReference type="InterPro" id="IPR011990">
    <property type="entry name" value="TPR-like_helical_dom_sf"/>
</dbReference>
<feature type="transmembrane region" description="Helical" evidence="6">
    <location>
        <begin position="500"/>
        <end position="520"/>
    </location>
</feature>
<evidence type="ECO:0000313" key="8">
    <source>
        <dbReference type="EMBL" id="MBB3837015.1"/>
    </source>
</evidence>
<protein>
    <submittedName>
        <fullName evidence="8">Signal transduction histidine kinase</fullName>
    </submittedName>
</protein>
<keyword evidence="6" id="KW-1133">Transmembrane helix</keyword>
<dbReference type="PROSITE" id="PS50109">
    <property type="entry name" value="HIS_KIN"/>
    <property type="match status" value="1"/>
</dbReference>
<name>A0A7W6ENX8_9BACT</name>
<evidence type="ECO:0000313" key="9">
    <source>
        <dbReference type="Proteomes" id="UP000541352"/>
    </source>
</evidence>
<evidence type="ECO:0000259" key="7">
    <source>
        <dbReference type="PROSITE" id="PS50109"/>
    </source>
</evidence>
<dbReference type="InterPro" id="IPR050482">
    <property type="entry name" value="Sensor_HK_TwoCompSys"/>
</dbReference>
<feature type="repeat" description="TPR" evidence="4">
    <location>
        <begin position="266"/>
        <end position="299"/>
    </location>
</feature>
<dbReference type="SUPFAM" id="SSF48452">
    <property type="entry name" value="TPR-like"/>
    <property type="match status" value="1"/>
</dbReference>
<dbReference type="InterPro" id="IPR005467">
    <property type="entry name" value="His_kinase_dom"/>
</dbReference>
<accession>A0A7W6ENX8</accession>
<dbReference type="RefSeq" id="WP_183971793.1">
    <property type="nucleotide sequence ID" value="NZ_JACIBY010000002.1"/>
</dbReference>
<dbReference type="GO" id="GO:0000155">
    <property type="term" value="F:phosphorelay sensor kinase activity"/>
    <property type="evidence" value="ECO:0007669"/>
    <property type="project" value="InterPro"/>
</dbReference>
<keyword evidence="1" id="KW-0808">Transferase</keyword>
<dbReference type="Proteomes" id="UP000541352">
    <property type="component" value="Unassembled WGS sequence"/>
</dbReference>
<dbReference type="GO" id="GO:0046983">
    <property type="term" value="F:protein dimerization activity"/>
    <property type="evidence" value="ECO:0007669"/>
    <property type="project" value="InterPro"/>
</dbReference>
<keyword evidence="2 8" id="KW-0418">Kinase</keyword>
<evidence type="ECO:0000256" key="5">
    <source>
        <dbReference type="SAM" id="Coils"/>
    </source>
</evidence>
<keyword evidence="9" id="KW-1185">Reference proteome</keyword>
<dbReference type="PANTHER" id="PTHR24421">
    <property type="entry name" value="NITRATE/NITRITE SENSOR PROTEIN NARX-RELATED"/>
    <property type="match status" value="1"/>
</dbReference>
<feature type="repeat" description="TPR" evidence="4">
    <location>
        <begin position="186"/>
        <end position="219"/>
    </location>
</feature>
<dbReference type="InterPro" id="IPR036890">
    <property type="entry name" value="HATPase_C_sf"/>
</dbReference>
<dbReference type="InterPro" id="IPR011712">
    <property type="entry name" value="Sig_transdc_His_kin_sub3_dim/P"/>
</dbReference>
<evidence type="ECO:0000256" key="3">
    <source>
        <dbReference type="ARBA" id="ARBA00023012"/>
    </source>
</evidence>
<dbReference type="InterPro" id="IPR019734">
    <property type="entry name" value="TPR_rpt"/>
</dbReference>
<dbReference type="Gene3D" id="1.20.5.1930">
    <property type="match status" value="1"/>
</dbReference>
<dbReference type="CDD" id="cd16917">
    <property type="entry name" value="HATPase_UhpB-NarQ-NarX-like"/>
    <property type="match status" value="1"/>
</dbReference>
<evidence type="ECO:0000256" key="4">
    <source>
        <dbReference type="PROSITE-ProRule" id="PRU00339"/>
    </source>
</evidence>
<sequence>MKYLWLSWWLTFSLVLNAQRYTKADSLNIYGLLNAADAAEEVSQALLLAKQALSLSQQTAMLRGEGWANLKIAFLLVEHTPNTDVRQYWQIGTRIATQLNDPFMLALAELQQGKYWMYNNDLPVAEQFFQKALTTYFDKQTSNYTAVLYNDLGVLAGKQNQREQEANWYFKAMKLHEQLGDLHGWANSAGNLANAFYRLENKEEAIKYAKEALRVHAKNNNVLGLATVTGNLSTMYSAYNQLDSATVYRQKSVKYATINGQKKHLVQAYQNLALLLERQQKYPEALEAIEQSIALSRATNDLASAAAKSRIAAEICAKMQHNDQMVRYYREAERLADSLQRKDILRDVYLSQSSYFAKVNDFKNAYLHSAQYHALKDSLEGIQLKKNISDLQVKYESERKDFEIAKLNTEKLIRQLEIEKQKAIIVGDKLEAQRKEDKIQLLTQQQKLRDAIFSRQKELFEKQLLITKNKEQELQLARQRLELSQKDKELKERQLQRQQMIQMVGAGLVLLSMLLAWILFNRYQLRKKLQEKEALLAVRNTISKDLHDEIGSSLTNVNILNELTKRTLSVPTQAQEYLQQAGESIQQISESLGDIVWNINPQYDDIQNLLVRMRRYAADMLDGASILYQLEFPEDVSHFKLPMDKRRDFYLVYKEAINNLVKYSKATKAQIKLAVIGNVLHLRIEDNGIGFEMNTIRKGNGLNNMQHRADLLKSKFMISSQPHRGTSIELTMEV</sequence>
<evidence type="ECO:0000256" key="2">
    <source>
        <dbReference type="ARBA" id="ARBA00022777"/>
    </source>
</evidence>
<dbReference type="InterPro" id="IPR003594">
    <property type="entry name" value="HATPase_dom"/>
</dbReference>
<keyword evidence="5" id="KW-0175">Coiled coil</keyword>
<dbReference type="EMBL" id="JACIBY010000002">
    <property type="protein sequence ID" value="MBB3837015.1"/>
    <property type="molecule type" value="Genomic_DNA"/>
</dbReference>
<feature type="coiled-coil region" evidence="5">
    <location>
        <begin position="467"/>
        <end position="498"/>
    </location>
</feature>
<keyword evidence="3" id="KW-0902">Two-component regulatory system</keyword>
<dbReference type="SUPFAM" id="SSF55874">
    <property type="entry name" value="ATPase domain of HSP90 chaperone/DNA topoisomerase II/histidine kinase"/>
    <property type="match status" value="1"/>
</dbReference>
<dbReference type="Pfam" id="PF07730">
    <property type="entry name" value="HisKA_3"/>
    <property type="match status" value="1"/>
</dbReference>
<proteinExistence type="predicted"/>
<organism evidence="8 9">
    <name type="scientific">Runella defluvii</name>
    <dbReference type="NCBI Taxonomy" id="370973"/>
    <lineage>
        <taxon>Bacteria</taxon>
        <taxon>Pseudomonadati</taxon>
        <taxon>Bacteroidota</taxon>
        <taxon>Cytophagia</taxon>
        <taxon>Cytophagales</taxon>
        <taxon>Spirosomataceae</taxon>
        <taxon>Runella</taxon>
    </lineage>
</organism>
<dbReference type="Pfam" id="PF02518">
    <property type="entry name" value="HATPase_c"/>
    <property type="match status" value="1"/>
</dbReference>
<dbReference type="GO" id="GO:0016020">
    <property type="term" value="C:membrane"/>
    <property type="evidence" value="ECO:0007669"/>
    <property type="project" value="InterPro"/>
</dbReference>
<dbReference type="AlphaFoldDB" id="A0A7W6ENX8"/>
<reference evidence="8 9" key="1">
    <citation type="submission" date="2020-08" db="EMBL/GenBank/DDBJ databases">
        <title>Genomic Encyclopedia of Type Strains, Phase IV (KMG-IV): sequencing the most valuable type-strain genomes for metagenomic binning, comparative biology and taxonomic classification.</title>
        <authorList>
            <person name="Goeker M."/>
        </authorList>
    </citation>
    <scope>NUCLEOTIDE SEQUENCE [LARGE SCALE GENOMIC DNA]</scope>
    <source>
        <strain evidence="8 9">DSM 17976</strain>
    </source>
</reference>
<keyword evidence="6" id="KW-0472">Membrane</keyword>